<feature type="transmembrane region" description="Helical" evidence="1">
    <location>
        <begin position="48"/>
        <end position="74"/>
    </location>
</feature>
<feature type="transmembrane region" description="Helical" evidence="1">
    <location>
        <begin position="112"/>
        <end position="136"/>
    </location>
</feature>
<keyword evidence="1" id="KW-0812">Transmembrane</keyword>
<sequence>MDLSPLRGCLDEARRGRSITYASSSLFLFDYLLTWSDEVTYMWFKKRALIGFVPFFSSRYSALIGTILVLLPSATTTRIDQVATTLRLISIFSSEFIIAVRTWAIWERDKKLLLVLVVFSIATFIPGAVVVALGIATRREISLLPPEFGDVRDCRIMTSSVKNGYIATYVLTIVYEAGEIVDLPSFFGLWLPHRNFDTHIGKDHEMEKEHSWNDPCSTSRYSMERWSSGKWFQFVTTGRFSISDGIPQHFVKPHLTASREFSDT</sequence>
<evidence type="ECO:0000313" key="3">
    <source>
        <dbReference type="EMBL" id="KAK7041591.1"/>
    </source>
</evidence>
<dbReference type="AlphaFoldDB" id="A0AAW0CTP7"/>
<dbReference type="EMBL" id="JAYKXP010000033">
    <property type="protein sequence ID" value="KAK7041591.1"/>
    <property type="molecule type" value="Genomic_DNA"/>
</dbReference>
<comment type="caution">
    <text evidence="3">The sequence shown here is derived from an EMBL/GenBank/DDBJ whole genome shotgun (WGS) entry which is preliminary data.</text>
</comment>
<protein>
    <recommendedName>
        <fullName evidence="2">DUF6533 domain-containing protein</fullName>
    </recommendedName>
</protein>
<proteinExistence type="predicted"/>
<gene>
    <name evidence="3" type="ORF">VNI00_009178</name>
</gene>
<dbReference type="Proteomes" id="UP001383192">
    <property type="component" value="Unassembled WGS sequence"/>
</dbReference>
<feature type="domain" description="DUF6533" evidence="2">
    <location>
        <begin position="22"/>
        <end position="64"/>
    </location>
</feature>
<dbReference type="Pfam" id="PF20151">
    <property type="entry name" value="DUF6533"/>
    <property type="match status" value="1"/>
</dbReference>
<feature type="transmembrane region" description="Helical" evidence="1">
    <location>
        <begin position="86"/>
        <end position="106"/>
    </location>
</feature>
<organism evidence="3 4">
    <name type="scientific">Paramarasmius palmivorus</name>
    <dbReference type="NCBI Taxonomy" id="297713"/>
    <lineage>
        <taxon>Eukaryota</taxon>
        <taxon>Fungi</taxon>
        <taxon>Dikarya</taxon>
        <taxon>Basidiomycota</taxon>
        <taxon>Agaricomycotina</taxon>
        <taxon>Agaricomycetes</taxon>
        <taxon>Agaricomycetidae</taxon>
        <taxon>Agaricales</taxon>
        <taxon>Marasmiineae</taxon>
        <taxon>Marasmiaceae</taxon>
        <taxon>Paramarasmius</taxon>
    </lineage>
</organism>
<evidence type="ECO:0000256" key="1">
    <source>
        <dbReference type="SAM" id="Phobius"/>
    </source>
</evidence>
<name>A0AAW0CTP7_9AGAR</name>
<evidence type="ECO:0000313" key="4">
    <source>
        <dbReference type="Proteomes" id="UP001383192"/>
    </source>
</evidence>
<keyword evidence="1" id="KW-0472">Membrane</keyword>
<evidence type="ECO:0000259" key="2">
    <source>
        <dbReference type="Pfam" id="PF20151"/>
    </source>
</evidence>
<accession>A0AAW0CTP7</accession>
<keyword evidence="1" id="KW-1133">Transmembrane helix</keyword>
<dbReference type="InterPro" id="IPR045340">
    <property type="entry name" value="DUF6533"/>
</dbReference>
<keyword evidence="4" id="KW-1185">Reference proteome</keyword>
<reference evidence="3 4" key="1">
    <citation type="submission" date="2024-01" db="EMBL/GenBank/DDBJ databases">
        <title>A draft genome for a cacao thread blight-causing isolate of Paramarasmius palmivorus.</title>
        <authorList>
            <person name="Baruah I.K."/>
            <person name="Bukari Y."/>
            <person name="Amoako-Attah I."/>
            <person name="Meinhardt L.W."/>
            <person name="Bailey B.A."/>
            <person name="Cohen S.P."/>
        </authorList>
    </citation>
    <scope>NUCLEOTIDE SEQUENCE [LARGE SCALE GENOMIC DNA]</scope>
    <source>
        <strain evidence="3 4">GH-12</strain>
    </source>
</reference>